<dbReference type="Pfam" id="PF13499">
    <property type="entry name" value="EF-hand_7"/>
    <property type="match status" value="2"/>
</dbReference>
<evidence type="ECO:0000256" key="2">
    <source>
        <dbReference type="SAM" id="SignalP"/>
    </source>
</evidence>
<feature type="chain" id="PRO_5012760860" description="EF-hand domain-containing protein" evidence="2">
    <location>
        <begin position="25"/>
        <end position="201"/>
    </location>
</feature>
<feature type="compositionally biased region" description="Basic and acidic residues" evidence="1">
    <location>
        <begin position="178"/>
        <end position="190"/>
    </location>
</feature>
<dbReference type="PROSITE" id="PS00018">
    <property type="entry name" value="EF_HAND_1"/>
    <property type="match status" value="2"/>
</dbReference>
<accession>A0A246HS64</accession>
<sequence length="201" mass="21843">MRNRKSLLLLALLLSTGAAGLAVAADTPAAGDKPARAKLDTNGDGFIDRAEAAKAPRLAAQFNTLDTNKDGKLSREELPRWHGKRHGRGPGGRGDWMAKLDTNKDGRISREEAKADPRLAARFEEMDVNKDGYLDKADRELRMKQHRDAWFAAADTNKDGQLSKAEFDAAKGPFGGPRGDHRDGKHRDGKPPMAPKAPAAK</sequence>
<protein>
    <recommendedName>
        <fullName evidence="3">EF-hand domain-containing protein</fullName>
    </recommendedName>
</protein>
<gene>
    <name evidence="4" type="ORF">CEE60_00635</name>
</gene>
<dbReference type="AlphaFoldDB" id="A0A246HS64"/>
<evidence type="ECO:0000313" key="5">
    <source>
        <dbReference type="Proteomes" id="UP000198157"/>
    </source>
</evidence>
<dbReference type="PROSITE" id="PS50222">
    <property type="entry name" value="EF_HAND_2"/>
    <property type="match status" value="2"/>
</dbReference>
<feature type="domain" description="EF-hand" evidence="3">
    <location>
        <begin position="53"/>
        <end position="88"/>
    </location>
</feature>
<dbReference type="InterPro" id="IPR011992">
    <property type="entry name" value="EF-hand-dom_pair"/>
</dbReference>
<dbReference type="SUPFAM" id="SSF47473">
    <property type="entry name" value="EF-hand"/>
    <property type="match status" value="1"/>
</dbReference>
<dbReference type="PANTHER" id="PTHR10827:SF102">
    <property type="entry name" value="EF-HAND DOMAIN-CONTAINING PROTEIN"/>
    <property type="match status" value="1"/>
</dbReference>
<dbReference type="OrthoDB" id="6089795at2"/>
<evidence type="ECO:0000313" key="4">
    <source>
        <dbReference type="EMBL" id="OWQ57344.1"/>
    </source>
</evidence>
<organism evidence="4 5">
    <name type="scientific">Stenotrophomonas maltophilia</name>
    <name type="common">Pseudomonas maltophilia</name>
    <name type="synonym">Xanthomonas maltophilia</name>
    <dbReference type="NCBI Taxonomy" id="40324"/>
    <lineage>
        <taxon>Bacteria</taxon>
        <taxon>Pseudomonadati</taxon>
        <taxon>Pseudomonadota</taxon>
        <taxon>Gammaproteobacteria</taxon>
        <taxon>Lysobacterales</taxon>
        <taxon>Lysobacteraceae</taxon>
        <taxon>Stenotrophomonas</taxon>
        <taxon>Stenotrophomonas maltophilia group</taxon>
    </lineage>
</organism>
<feature type="domain" description="EF-hand" evidence="3">
    <location>
        <begin position="142"/>
        <end position="177"/>
    </location>
</feature>
<reference evidence="4 5" key="1">
    <citation type="submission" date="2017-06" db="EMBL/GenBank/DDBJ databases">
        <authorList>
            <person name="Kim H.J."/>
            <person name="Triplett B.A."/>
        </authorList>
    </citation>
    <scope>NUCLEOTIDE SEQUENCE [LARGE SCALE GENOMIC DNA]</scope>
    <source>
        <strain evidence="4 5">13146</strain>
    </source>
</reference>
<dbReference type="InterPro" id="IPR002048">
    <property type="entry name" value="EF_hand_dom"/>
</dbReference>
<dbReference type="PANTHER" id="PTHR10827">
    <property type="entry name" value="RETICULOCALBIN"/>
    <property type="match status" value="1"/>
</dbReference>
<dbReference type="Gene3D" id="1.10.238.10">
    <property type="entry name" value="EF-hand"/>
    <property type="match status" value="2"/>
</dbReference>
<comment type="caution">
    <text evidence="4">The sequence shown here is derived from an EMBL/GenBank/DDBJ whole genome shotgun (WGS) entry which is preliminary data.</text>
</comment>
<keyword evidence="2" id="KW-0732">Signal</keyword>
<feature type="region of interest" description="Disordered" evidence="1">
    <location>
        <begin position="154"/>
        <end position="201"/>
    </location>
</feature>
<dbReference type="SMART" id="SM00054">
    <property type="entry name" value="EFh"/>
    <property type="match status" value="3"/>
</dbReference>
<evidence type="ECO:0000259" key="3">
    <source>
        <dbReference type="PROSITE" id="PS50222"/>
    </source>
</evidence>
<proteinExistence type="predicted"/>
<dbReference type="GO" id="GO:0005509">
    <property type="term" value="F:calcium ion binding"/>
    <property type="evidence" value="ECO:0007669"/>
    <property type="project" value="InterPro"/>
</dbReference>
<feature type="signal peptide" evidence="2">
    <location>
        <begin position="1"/>
        <end position="24"/>
    </location>
</feature>
<dbReference type="Proteomes" id="UP000198157">
    <property type="component" value="Unassembled WGS sequence"/>
</dbReference>
<dbReference type="InterPro" id="IPR018247">
    <property type="entry name" value="EF_Hand_1_Ca_BS"/>
</dbReference>
<feature type="region of interest" description="Disordered" evidence="1">
    <location>
        <begin position="81"/>
        <end position="113"/>
    </location>
</feature>
<dbReference type="EMBL" id="NIVS01000002">
    <property type="protein sequence ID" value="OWQ57344.1"/>
    <property type="molecule type" value="Genomic_DNA"/>
</dbReference>
<feature type="compositionally biased region" description="Basic and acidic residues" evidence="1">
    <location>
        <begin position="96"/>
        <end position="113"/>
    </location>
</feature>
<evidence type="ECO:0000256" key="1">
    <source>
        <dbReference type="SAM" id="MobiDB-lite"/>
    </source>
</evidence>
<name>A0A246HS64_STEMA</name>
<dbReference type="Pfam" id="PF13202">
    <property type="entry name" value="EF-hand_5"/>
    <property type="match status" value="1"/>
</dbReference>